<evidence type="ECO:0000313" key="3">
    <source>
        <dbReference type="Proteomes" id="UP000054359"/>
    </source>
</evidence>
<protein>
    <submittedName>
        <fullName evidence="2">E3 ubiquitin-protein ligase HERC2</fullName>
    </submittedName>
</protein>
<dbReference type="STRING" id="407821.A0A087SUN3"/>
<dbReference type="OrthoDB" id="7460596at2759"/>
<feature type="region of interest" description="Disordered" evidence="1">
    <location>
        <begin position="23"/>
        <end position="49"/>
    </location>
</feature>
<gene>
    <name evidence="2" type="ORF">X975_06860</name>
</gene>
<evidence type="ECO:0000256" key="1">
    <source>
        <dbReference type="SAM" id="MobiDB-lite"/>
    </source>
</evidence>
<dbReference type="EMBL" id="KK112033">
    <property type="protein sequence ID" value="KFM56572.1"/>
    <property type="molecule type" value="Genomic_DNA"/>
</dbReference>
<evidence type="ECO:0000313" key="2">
    <source>
        <dbReference type="EMBL" id="KFM56572.1"/>
    </source>
</evidence>
<feature type="compositionally biased region" description="Polar residues" evidence="1">
    <location>
        <begin position="39"/>
        <end position="49"/>
    </location>
</feature>
<accession>A0A087SUN3</accession>
<dbReference type="Proteomes" id="UP000054359">
    <property type="component" value="Unassembled WGS sequence"/>
</dbReference>
<sequence>MNACETEYSQWLSSSVMFGGLQVSQPPNPFEEEKGEARSASTAASPVSGSTPIDIKSTLGMPQLQFSSSQCDSFIQNIAEGHFNEPLVKNFIHLVHEYSRMHHVTVHLNFPIDHPVEEVGWLLIALLLKHLDLGELCISAAEGVFAQMPPTIEHVFRITHQAKCCLIK</sequence>
<reference evidence="2 3" key="1">
    <citation type="submission" date="2013-11" db="EMBL/GenBank/DDBJ databases">
        <title>Genome sequencing of Stegodyphus mimosarum.</title>
        <authorList>
            <person name="Bechsgaard J."/>
        </authorList>
    </citation>
    <scope>NUCLEOTIDE SEQUENCE [LARGE SCALE GENOMIC DNA]</scope>
</reference>
<feature type="non-terminal residue" evidence="2">
    <location>
        <position position="168"/>
    </location>
</feature>
<dbReference type="AlphaFoldDB" id="A0A087SUN3"/>
<proteinExistence type="predicted"/>
<keyword evidence="3" id="KW-1185">Reference proteome</keyword>
<name>A0A087SUN3_STEMI</name>
<organism evidence="2 3">
    <name type="scientific">Stegodyphus mimosarum</name>
    <name type="common">African social velvet spider</name>
    <dbReference type="NCBI Taxonomy" id="407821"/>
    <lineage>
        <taxon>Eukaryota</taxon>
        <taxon>Metazoa</taxon>
        <taxon>Ecdysozoa</taxon>
        <taxon>Arthropoda</taxon>
        <taxon>Chelicerata</taxon>
        <taxon>Arachnida</taxon>
        <taxon>Araneae</taxon>
        <taxon>Araneomorphae</taxon>
        <taxon>Entelegynae</taxon>
        <taxon>Eresoidea</taxon>
        <taxon>Eresidae</taxon>
        <taxon>Stegodyphus</taxon>
    </lineage>
</organism>